<dbReference type="Gene3D" id="3.40.190.10">
    <property type="entry name" value="Periplasmic binding protein-like II"/>
    <property type="match status" value="1"/>
</dbReference>
<sequence length="470" mass="51711">MVTTITTTTSTTLLLLLVLVLDLAVLLDGGHAGRQGHTATAGRLEEKHGGTGEGREGREKNEASTTGKRTIEGGRIGVKSAQEKADREWGGRNGTEGEETDNNSSNNNSDNSNMVSEVHQNTSNIVLLQDQQRGREVMAASLVAWAEAEDRLTSLVHFLVSSFPGRQVVLLHDTSSLTADVRCVAEGWWRGWGSLSVYLYSQRPGWVKEALEVGQQGTREGVRKVVVVCSTLHTLHILRQVRDNTLESVRLRWYVVLRGEVDVPGVLDAVREGTQVALAVRQGLGIYRLYSTFLEVDNTLTLLNAGKWVWKSRAPSRQISTPFHSSLVTPLHPPYTRLGGRRLVTSAVNNWPFFNLTLGADGSLRPHSGIDVSLLNTMAQYLNFTYSVVVPEDGQWGKVLDNGTVTGMIGMVASHRAQLAINEITINDLREDVVDFTFPYYLESTVIVTQAPAARNRAFAVLSPFTLRVR</sequence>
<evidence type="ECO:0000256" key="7">
    <source>
        <dbReference type="ARBA" id="ARBA00023136"/>
    </source>
</evidence>
<feature type="signal peptide" evidence="13">
    <location>
        <begin position="1"/>
        <end position="32"/>
    </location>
</feature>
<evidence type="ECO:0000256" key="11">
    <source>
        <dbReference type="ARBA" id="ARBA00023303"/>
    </source>
</evidence>
<reference evidence="15" key="1">
    <citation type="submission" date="2023-10" db="EMBL/GenBank/DDBJ databases">
        <title>Genome assemblies of two species of porcelain crab, Petrolisthes cinctipes and Petrolisthes manimaculis (Anomura: Porcellanidae).</title>
        <authorList>
            <person name="Angst P."/>
        </authorList>
    </citation>
    <scope>NUCLEOTIDE SEQUENCE</scope>
    <source>
        <strain evidence="15">PB745_01</strain>
        <tissue evidence="15">Gill</tissue>
    </source>
</reference>
<keyword evidence="4" id="KW-0812">Transmembrane</keyword>
<name>A0AAE1BMY8_PETCI</name>
<evidence type="ECO:0000256" key="5">
    <source>
        <dbReference type="ARBA" id="ARBA00022989"/>
    </source>
</evidence>
<evidence type="ECO:0000256" key="8">
    <source>
        <dbReference type="ARBA" id="ARBA00023170"/>
    </source>
</evidence>
<evidence type="ECO:0000256" key="13">
    <source>
        <dbReference type="SAM" id="SignalP"/>
    </source>
</evidence>
<feature type="chain" id="PRO_5041929261" description="Ionotropic glutamate receptor L-glutamate and glycine-binding domain-containing protein" evidence="13">
    <location>
        <begin position="33"/>
        <end position="470"/>
    </location>
</feature>
<dbReference type="AlphaFoldDB" id="A0AAE1BMY8"/>
<evidence type="ECO:0000313" key="16">
    <source>
        <dbReference type="Proteomes" id="UP001286313"/>
    </source>
</evidence>
<gene>
    <name evidence="15" type="ORF">Pcinc_040346</name>
</gene>
<keyword evidence="9" id="KW-0325">Glycoprotein</keyword>
<dbReference type="PANTHER" id="PTHR42643:SF24">
    <property type="entry name" value="IONOTROPIC RECEPTOR 60A"/>
    <property type="match status" value="1"/>
</dbReference>
<evidence type="ECO:0000256" key="4">
    <source>
        <dbReference type="ARBA" id="ARBA00022692"/>
    </source>
</evidence>
<evidence type="ECO:0000256" key="9">
    <source>
        <dbReference type="ARBA" id="ARBA00023180"/>
    </source>
</evidence>
<evidence type="ECO:0000256" key="3">
    <source>
        <dbReference type="ARBA" id="ARBA00022475"/>
    </source>
</evidence>
<dbReference type="Pfam" id="PF10613">
    <property type="entry name" value="Lig_chan-Glu_bd"/>
    <property type="match status" value="1"/>
</dbReference>
<evidence type="ECO:0000259" key="14">
    <source>
        <dbReference type="SMART" id="SM00918"/>
    </source>
</evidence>
<feature type="compositionally biased region" description="Basic and acidic residues" evidence="12">
    <location>
        <begin position="81"/>
        <end position="90"/>
    </location>
</feature>
<evidence type="ECO:0000256" key="2">
    <source>
        <dbReference type="ARBA" id="ARBA00022448"/>
    </source>
</evidence>
<evidence type="ECO:0000313" key="15">
    <source>
        <dbReference type="EMBL" id="KAK3853097.1"/>
    </source>
</evidence>
<keyword evidence="13" id="KW-0732">Signal</keyword>
<dbReference type="GO" id="GO:0005886">
    <property type="term" value="C:plasma membrane"/>
    <property type="evidence" value="ECO:0007669"/>
    <property type="project" value="UniProtKB-SubCell"/>
</dbReference>
<keyword evidence="16" id="KW-1185">Reference proteome</keyword>
<keyword evidence="6" id="KW-0406">Ion transport</keyword>
<feature type="domain" description="Ionotropic glutamate receptor L-glutamate and glycine-binding" evidence="14">
    <location>
        <begin position="352"/>
        <end position="414"/>
    </location>
</feature>
<organism evidence="15 16">
    <name type="scientific">Petrolisthes cinctipes</name>
    <name type="common">Flat porcelain crab</name>
    <dbReference type="NCBI Taxonomy" id="88211"/>
    <lineage>
        <taxon>Eukaryota</taxon>
        <taxon>Metazoa</taxon>
        <taxon>Ecdysozoa</taxon>
        <taxon>Arthropoda</taxon>
        <taxon>Crustacea</taxon>
        <taxon>Multicrustacea</taxon>
        <taxon>Malacostraca</taxon>
        <taxon>Eumalacostraca</taxon>
        <taxon>Eucarida</taxon>
        <taxon>Decapoda</taxon>
        <taxon>Pleocyemata</taxon>
        <taxon>Anomura</taxon>
        <taxon>Galatheoidea</taxon>
        <taxon>Porcellanidae</taxon>
        <taxon>Petrolisthes</taxon>
    </lineage>
</organism>
<dbReference type="SUPFAM" id="SSF53850">
    <property type="entry name" value="Periplasmic binding protein-like II"/>
    <property type="match status" value="1"/>
</dbReference>
<feature type="compositionally biased region" description="Low complexity" evidence="12">
    <location>
        <begin position="102"/>
        <end position="113"/>
    </location>
</feature>
<comment type="caution">
    <text evidence="15">The sequence shown here is derived from an EMBL/GenBank/DDBJ whole genome shotgun (WGS) entry which is preliminary data.</text>
</comment>
<keyword evidence="8" id="KW-0675">Receptor</keyword>
<feature type="region of interest" description="Disordered" evidence="12">
    <location>
        <begin position="33"/>
        <end position="115"/>
    </location>
</feature>
<evidence type="ECO:0000256" key="12">
    <source>
        <dbReference type="SAM" id="MobiDB-lite"/>
    </source>
</evidence>
<evidence type="ECO:0000256" key="6">
    <source>
        <dbReference type="ARBA" id="ARBA00023065"/>
    </source>
</evidence>
<keyword evidence="11" id="KW-0407">Ion channel</keyword>
<dbReference type="InterPro" id="IPR019594">
    <property type="entry name" value="Glu/Gly-bd"/>
</dbReference>
<keyword evidence="2" id="KW-0813">Transport</keyword>
<keyword evidence="10" id="KW-1071">Ligand-gated ion channel</keyword>
<keyword evidence="3" id="KW-1003">Cell membrane</keyword>
<evidence type="ECO:0000256" key="10">
    <source>
        <dbReference type="ARBA" id="ARBA00023286"/>
    </source>
</evidence>
<dbReference type="EMBL" id="JAWQEG010007101">
    <property type="protein sequence ID" value="KAK3853097.1"/>
    <property type="molecule type" value="Genomic_DNA"/>
</dbReference>
<protein>
    <recommendedName>
        <fullName evidence="14">Ionotropic glutamate receptor L-glutamate and glycine-binding domain-containing protein</fullName>
    </recommendedName>
</protein>
<feature type="compositionally biased region" description="Basic and acidic residues" evidence="12">
    <location>
        <begin position="43"/>
        <end position="62"/>
    </location>
</feature>
<keyword evidence="7" id="KW-0472">Membrane</keyword>
<dbReference type="Proteomes" id="UP001286313">
    <property type="component" value="Unassembled WGS sequence"/>
</dbReference>
<dbReference type="GO" id="GO:0015276">
    <property type="term" value="F:ligand-gated monoatomic ion channel activity"/>
    <property type="evidence" value="ECO:0007669"/>
    <property type="project" value="InterPro"/>
</dbReference>
<keyword evidence="5" id="KW-1133">Transmembrane helix</keyword>
<dbReference type="SMART" id="SM00918">
    <property type="entry name" value="Lig_chan-Glu_bd"/>
    <property type="match status" value="1"/>
</dbReference>
<comment type="subcellular location">
    <subcellularLocation>
        <location evidence="1">Cell membrane</location>
        <topology evidence="1">Multi-pass membrane protein</topology>
    </subcellularLocation>
</comment>
<evidence type="ECO:0000256" key="1">
    <source>
        <dbReference type="ARBA" id="ARBA00004651"/>
    </source>
</evidence>
<proteinExistence type="predicted"/>
<dbReference type="InterPro" id="IPR052192">
    <property type="entry name" value="Insect_Ionotropic_Sensory_Rcpt"/>
</dbReference>
<dbReference type="PANTHER" id="PTHR42643">
    <property type="entry name" value="IONOTROPIC RECEPTOR 20A-RELATED"/>
    <property type="match status" value="1"/>
</dbReference>
<accession>A0AAE1BMY8</accession>